<dbReference type="InterPro" id="IPR003507">
    <property type="entry name" value="S66_fam"/>
</dbReference>
<organism evidence="2 3">
    <name type="scientific">Trichonephila clavata</name>
    <name type="common">Joro spider</name>
    <name type="synonym">Nephila clavata</name>
    <dbReference type="NCBI Taxonomy" id="2740835"/>
    <lineage>
        <taxon>Eukaryota</taxon>
        <taxon>Metazoa</taxon>
        <taxon>Ecdysozoa</taxon>
        <taxon>Arthropoda</taxon>
        <taxon>Chelicerata</taxon>
        <taxon>Arachnida</taxon>
        <taxon>Araneae</taxon>
        <taxon>Araneomorphae</taxon>
        <taxon>Entelegynae</taxon>
        <taxon>Araneoidea</taxon>
        <taxon>Nephilidae</taxon>
        <taxon>Trichonephila</taxon>
    </lineage>
</organism>
<dbReference type="InterPro" id="IPR040449">
    <property type="entry name" value="Peptidase_S66_N"/>
</dbReference>
<evidence type="ECO:0000313" key="3">
    <source>
        <dbReference type="Proteomes" id="UP000887116"/>
    </source>
</evidence>
<dbReference type="PROSITE" id="PS51733">
    <property type="entry name" value="BPL_LPL_CATALYTIC"/>
    <property type="match status" value="1"/>
</dbReference>
<dbReference type="PROSITE" id="PS01313">
    <property type="entry name" value="LIPB"/>
    <property type="match status" value="1"/>
</dbReference>
<dbReference type="SUPFAM" id="SSF52317">
    <property type="entry name" value="Class I glutamine amidotransferase-like"/>
    <property type="match status" value="1"/>
</dbReference>
<accession>A0A8X6G6B1</accession>
<evidence type="ECO:0000259" key="1">
    <source>
        <dbReference type="PROSITE" id="PS51733"/>
    </source>
</evidence>
<dbReference type="OrthoDB" id="19908at2759"/>
<dbReference type="PANTHER" id="PTHR30237:SF2">
    <property type="entry name" value="MUREIN TETRAPEPTIDE CARBOXYPEPTIDASE"/>
    <property type="match status" value="1"/>
</dbReference>
<dbReference type="SUPFAM" id="SSF55681">
    <property type="entry name" value="Class II aaRS and biotin synthetases"/>
    <property type="match status" value="1"/>
</dbReference>
<dbReference type="Gene3D" id="3.40.50.10740">
    <property type="entry name" value="Class I glutamine amidotransferase-like"/>
    <property type="match status" value="1"/>
</dbReference>
<reference evidence="2" key="1">
    <citation type="submission" date="2020-07" db="EMBL/GenBank/DDBJ databases">
        <title>Multicomponent nature underlies the extraordinary mechanical properties of spider dragline silk.</title>
        <authorList>
            <person name="Kono N."/>
            <person name="Nakamura H."/>
            <person name="Mori M."/>
            <person name="Yoshida Y."/>
            <person name="Ohtoshi R."/>
            <person name="Malay A.D."/>
            <person name="Moran D.A.P."/>
            <person name="Tomita M."/>
            <person name="Numata K."/>
            <person name="Arakawa K."/>
        </authorList>
    </citation>
    <scope>NUCLEOTIDE SEQUENCE</scope>
</reference>
<evidence type="ECO:0000313" key="2">
    <source>
        <dbReference type="EMBL" id="GFQ97870.1"/>
    </source>
</evidence>
<dbReference type="InterPro" id="IPR045864">
    <property type="entry name" value="aa-tRNA-synth_II/BPL/LPL"/>
</dbReference>
<proteinExistence type="predicted"/>
<dbReference type="GO" id="GO:0033819">
    <property type="term" value="F:lipoyl(octanoyl) transferase activity"/>
    <property type="evidence" value="ECO:0007669"/>
    <property type="project" value="InterPro"/>
</dbReference>
<name>A0A8X6G6B1_TRICU</name>
<dbReference type="InterPro" id="IPR029062">
    <property type="entry name" value="Class_I_gatase-like"/>
</dbReference>
<keyword evidence="3" id="KW-1185">Reference proteome</keyword>
<dbReference type="Pfam" id="PF21948">
    <property type="entry name" value="LplA-B_cat"/>
    <property type="match status" value="1"/>
</dbReference>
<gene>
    <name evidence="2" type="primary">lipB</name>
    <name evidence="2" type="ORF">TNCT_705531</name>
</gene>
<sequence>MTEWLISNQLIDYNCAVKSMEEKIQQIHNNSADELVWLLQHPPLYTAGISATADDIVEKLFPIYKTGRGGKHTYHGPGQRIIYLMLNLKKRNKCDIKLYIRDLSIHAMDQVDIIAPSSKGKESDLTTIKEYVEALDFNPHISEKIYSNDNPFYSNSDEFRANDLVSALTGDSKIIWCIRGGEGASRLIPYLEKLPNDKKERIAQNKKILIGYSDITALHIHLQAKYDWQTLHGTMLEMIVNNSVSESSVEKLKELILNKRILSDLIS</sequence>
<comment type="caution">
    <text evidence="2">The sequence shown here is derived from an EMBL/GenBank/DDBJ whole genome shotgun (WGS) entry which is preliminary data.</text>
</comment>
<dbReference type="EMBL" id="BMAO01004912">
    <property type="protein sequence ID" value="GFQ97870.1"/>
    <property type="molecule type" value="Genomic_DNA"/>
</dbReference>
<dbReference type="InterPro" id="IPR027478">
    <property type="entry name" value="LdcA_N"/>
</dbReference>
<feature type="domain" description="BPL/LPL catalytic" evidence="1">
    <location>
        <begin position="30"/>
        <end position="209"/>
    </location>
</feature>
<dbReference type="AlphaFoldDB" id="A0A8X6G6B1"/>
<protein>
    <recommendedName>
        <fullName evidence="1">BPL/LPL catalytic domain-containing protein</fullName>
    </recommendedName>
</protein>
<dbReference type="GO" id="GO:0009249">
    <property type="term" value="P:protein lipoylation"/>
    <property type="evidence" value="ECO:0007669"/>
    <property type="project" value="InterPro"/>
</dbReference>
<dbReference type="InterPro" id="IPR020605">
    <property type="entry name" value="Octanoyltransferase_CS"/>
</dbReference>
<dbReference type="Proteomes" id="UP000887116">
    <property type="component" value="Unassembled WGS sequence"/>
</dbReference>
<dbReference type="Pfam" id="PF02016">
    <property type="entry name" value="Peptidase_S66"/>
    <property type="match status" value="1"/>
</dbReference>
<dbReference type="InterPro" id="IPR004143">
    <property type="entry name" value="BPL_LPL_catalytic"/>
</dbReference>
<dbReference type="PANTHER" id="PTHR30237">
    <property type="entry name" value="MURAMOYLTETRAPEPTIDE CARBOXYPEPTIDASE"/>
    <property type="match status" value="1"/>
</dbReference>